<proteinExistence type="predicted"/>
<dbReference type="PANTHER" id="PTHR18868">
    <property type="entry name" value="OS07G0665300 PROTEIN-RELATED"/>
    <property type="match status" value="1"/>
</dbReference>
<dbReference type="PANTHER" id="PTHR18868:SF45">
    <property type="entry name" value="OS03G0109900 PROTEIN"/>
    <property type="match status" value="1"/>
</dbReference>
<accession>A0ABC8YPL2</accession>
<gene>
    <name evidence="1" type="ORF">URODEC1_LOCUS35495</name>
</gene>
<organism evidence="1 2">
    <name type="scientific">Urochloa decumbens</name>
    <dbReference type="NCBI Taxonomy" id="240449"/>
    <lineage>
        <taxon>Eukaryota</taxon>
        <taxon>Viridiplantae</taxon>
        <taxon>Streptophyta</taxon>
        <taxon>Embryophyta</taxon>
        <taxon>Tracheophyta</taxon>
        <taxon>Spermatophyta</taxon>
        <taxon>Magnoliopsida</taxon>
        <taxon>Liliopsida</taxon>
        <taxon>Poales</taxon>
        <taxon>Poaceae</taxon>
        <taxon>PACMAD clade</taxon>
        <taxon>Panicoideae</taxon>
        <taxon>Panicodae</taxon>
        <taxon>Paniceae</taxon>
        <taxon>Melinidinae</taxon>
        <taxon>Urochloa</taxon>
    </lineage>
</organism>
<reference evidence="1" key="1">
    <citation type="submission" date="2024-10" db="EMBL/GenBank/DDBJ databases">
        <authorList>
            <person name="Ryan C."/>
        </authorList>
    </citation>
    <scope>NUCLEOTIDE SEQUENCE [LARGE SCALE GENOMIC DNA]</scope>
</reference>
<protein>
    <submittedName>
        <fullName evidence="1">Uncharacterized protein</fullName>
    </submittedName>
</protein>
<dbReference type="EMBL" id="OZ075127">
    <property type="protein sequence ID" value="CAL4945488.1"/>
    <property type="molecule type" value="Genomic_DNA"/>
</dbReference>
<dbReference type="Proteomes" id="UP001497457">
    <property type="component" value="Chromosome 17b"/>
</dbReference>
<name>A0ABC8YPL2_9POAL</name>
<evidence type="ECO:0000313" key="2">
    <source>
        <dbReference type="Proteomes" id="UP001497457"/>
    </source>
</evidence>
<evidence type="ECO:0000313" key="1">
    <source>
        <dbReference type="EMBL" id="CAL4945488.1"/>
    </source>
</evidence>
<sequence length="148" mass="16172">MGYPKLVRDVPERLVLVNTFEDTFGDIYGGGVWSELSETASSNMSQNVVSLASFYGNFAFISASLVSQFVGDQKIAENLRIEVLLPNEDYIGGALQHYNLHYNVALVNVKDFTAHNPLNLFIGVFDRTVAEVGLDGYASGGLDWLACA</sequence>
<keyword evidence="2" id="KW-1185">Reference proteome</keyword>
<dbReference type="AlphaFoldDB" id="A0ABC8YPL2"/>